<sequence>MFTYGPQSPTAYANGPSIVEKQDEWIVAVLNKMRAEGKTRLNANEDAEQEWKKTINTLHGMSLRDKVEGWYMGTNIPGKPREAPNYAGGMPLYLKTINEVIDQDFKGFTVT</sequence>
<dbReference type="InterPro" id="IPR036188">
    <property type="entry name" value="FAD/NAD-bd_sf"/>
</dbReference>
<keyword evidence="3" id="KW-0285">Flavoprotein</keyword>
<evidence type="ECO:0000256" key="5">
    <source>
        <dbReference type="ARBA" id="ARBA00022857"/>
    </source>
</evidence>
<dbReference type="PANTHER" id="PTHR43098:SF3">
    <property type="entry name" value="L-ORNITHINE N(5)-MONOOXYGENASE-RELATED"/>
    <property type="match status" value="1"/>
</dbReference>
<gene>
    <name evidence="8" type="ORF">LTR82_013155</name>
</gene>
<evidence type="ECO:0000256" key="3">
    <source>
        <dbReference type="ARBA" id="ARBA00022630"/>
    </source>
</evidence>
<evidence type="ECO:0000256" key="4">
    <source>
        <dbReference type="ARBA" id="ARBA00022827"/>
    </source>
</evidence>
<accession>A0AAN6J8Y5</accession>
<comment type="cofactor">
    <cofactor evidence="1">
        <name>FAD</name>
        <dbReference type="ChEBI" id="CHEBI:57692"/>
    </cofactor>
</comment>
<dbReference type="GO" id="GO:0004497">
    <property type="term" value="F:monooxygenase activity"/>
    <property type="evidence" value="ECO:0007669"/>
    <property type="project" value="UniProtKB-KW"/>
</dbReference>
<dbReference type="InterPro" id="IPR050775">
    <property type="entry name" value="FAD-binding_Monooxygenases"/>
</dbReference>
<comment type="caution">
    <text evidence="8">The sequence shown here is derived from an EMBL/GenBank/DDBJ whole genome shotgun (WGS) entry which is preliminary data.</text>
</comment>
<dbReference type="EMBL" id="JASUXU010000056">
    <property type="protein sequence ID" value="KAK0314230.1"/>
    <property type="molecule type" value="Genomic_DNA"/>
</dbReference>
<organism evidence="8 9">
    <name type="scientific">Friedmanniomyces endolithicus</name>
    <dbReference type="NCBI Taxonomy" id="329885"/>
    <lineage>
        <taxon>Eukaryota</taxon>
        <taxon>Fungi</taxon>
        <taxon>Dikarya</taxon>
        <taxon>Ascomycota</taxon>
        <taxon>Pezizomycotina</taxon>
        <taxon>Dothideomycetes</taxon>
        <taxon>Dothideomycetidae</taxon>
        <taxon>Mycosphaerellales</taxon>
        <taxon>Teratosphaeriaceae</taxon>
        <taxon>Friedmanniomyces</taxon>
    </lineage>
</organism>
<name>A0AAN6J8Y5_9PEZI</name>
<evidence type="ECO:0000256" key="6">
    <source>
        <dbReference type="ARBA" id="ARBA00023002"/>
    </source>
</evidence>
<keyword evidence="7" id="KW-0503">Monooxygenase</keyword>
<dbReference type="SUPFAM" id="SSF51905">
    <property type="entry name" value="FAD/NAD(P)-binding domain"/>
    <property type="match status" value="1"/>
</dbReference>
<evidence type="ECO:0000256" key="7">
    <source>
        <dbReference type="ARBA" id="ARBA00023033"/>
    </source>
</evidence>
<comment type="similarity">
    <text evidence="2">Belongs to the FAD-binding monooxygenase family.</text>
</comment>
<keyword evidence="6" id="KW-0560">Oxidoreductase</keyword>
<dbReference type="PANTHER" id="PTHR43098">
    <property type="entry name" value="L-ORNITHINE N(5)-MONOOXYGENASE-RELATED"/>
    <property type="match status" value="1"/>
</dbReference>
<keyword evidence="5" id="KW-0521">NADP</keyword>
<evidence type="ECO:0000313" key="9">
    <source>
        <dbReference type="Proteomes" id="UP001168146"/>
    </source>
</evidence>
<dbReference type="Gene3D" id="3.50.50.60">
    <property type="entry name" value="FAD/NAD(P)-binding domain"/>
    <property type="match status" value="1"/>
</dbReference>
<protein>
    <submittedName>
        <fullName evidence="8">Uncharacterized protein</fullName>
    </submittedName>
</protein>
<keyword evidence="4" id="KW-0274">FAD</keyword>
<reference evidence="8" key="1">
    <citation type="submission" date="2021-12" db="EMBL/GenBank/DDBJ databases">
        <title>Black yeast isolated from Biological Soil Crust.</title>
        <authorList>
            <person name="Kurbessoian T."/>
        </authorList>
    </citation>
    <scope>NUCLEOTIDE SEQUENCE</scope>
    <source>
        <strain evidence="8">CCFEE 5208</strain>
    </source>
</reference>
<dbReference type="AlphaFoldDB" id="A0AAN6J8Y5"/>
<evidence type="ECO:0000313" key="8">
    <source>
        <dbReference type="EMBL" id="KAK0314230.1"/>
    </source>
</evidence>
<evidence type="ECO:0000256" key="1">
    <source>
        <dbReference type="ARBA" id="ARBA00001974"/>
    </source>
</evidence>
<dbReference type="Proteomes" id="UP001168146">
    <property type="component" value="Unassembled WGS sequence"/>
</dbReference>
<proteinExistence type="inferred from homology"/>
<evidence type="ECO:0000256" key="2">
    <source>
        <dbReference type="ARBA" id="ARBA00010139"/>
    </source>
</evidence>